<organism evidence="7 8">
    <name type="scientific">Adineta steineri</name>
    <dbReference type="NCBI Taxonomy" id="433720"/>
    <lineage>
        <taxon>Eukaryota</taxon>
        <taxon>Metazoa</taxon>
        <taxon>Spiralia</taxon>
        <taxon>Gnathifera</taxon>
        <taxon>Rotifera</taxon>
        <taxon>Eurotatoria</taxon>
        <taxon>Bdelloidea</taxon>
        <taxon>Adinetida</taxon>
        <taxon>Adinetidae</taxon>
        <taxon>Adineta</taxon>
    </lineage>
</organism>
<accession>A0A815A784</accession>
<dbReference type="SMART" id="SM00061">
    <property type="entry name" value="MATH"/>
    <property type="match status" value="2"/>
</dbReference>
<reference evidence="7" key="1">
    <citation type="submission" date="2021-02" db="EMBL/GenBank/DDBJ databases">
        <authorList>
            <person name="Nowell W R."/>
        </authorList>
    </citation>
    <scope>NUCLEOTIDE SEQUENCE</scope>
</reference>
<evidence type="ECO:0000313" key="8">
    <source>
        <dbReference type="Proteomes" id="UP000663845"/>
    </source>
</evidence>
<dbReference type="GO" id="GO:0005164">
    <property type="term" value="F:tumor necrosis factor receptor binding"/>
    <property type="evidence" value="ECO:0007669"/>
    <property type="project" value="TreeGrafter"/>
</dbReference>
<dbReference type="AlphaFoldDB" id="A0A815A784"/>
<dbReference type="SUPFAM" id="SSF49599">
    <property type="entry name" value="TRAF domain-like"/>
    <property type="match status" value="2"/>
</dbReference>
<dbReference type="Pfam" id="PF21355">
    <property type="entry name" value="TRAF-mep_MATH"/>
    <property type="match status" value="2"/>
</dbReference>
<dbReference type="EMBL" id="CAJNOG010000458">
    <property type="protein sequence ID" value="CAF1251626.1"/>
    <property type="molecule type" value="Genomic_DNA"/>
</dbReference>
<dbReference type="Proteomes" id="UP000663845">
    <property type="component" value="Unassembled WGS sequence"/>
</dbReference>
<name>A0A815A784_9BILA</name>
<comment type="caution">
    <text evidence="7">The sequence shown here is derived from an EMBL/GenBank/DDBJ whole genome shotgun (WGS) entry which is preliminary data.</text>
</comment>
<evidence type="ECO:0000256" key="2">
    <source>
        <dbReference type="ARBA" id="ARBA00022703"/>
    </source>
</evidence>
<dbReference type="GO" id="GO:0043122">
    <property type="term" value="P:regulation of canonical NF-kappaB signal transduction"/>
    <property type="evidence" value="ECO:0007669"/>
    <property type="project" value="TreeGrafter"/>
</dbReference>
<keyword evidence="1" id="KW-1017">Isopeptide bond</keyword>
<dbReference type="PROSITE" id="PS50144">
    <property type="entry name" value="MATH"/>
    <property type="match status" value="2"/>
</dbReference>
<keyword evidence="2" id="KW-0053">Apoptosis</keyword>
<evidence type="ECO:0000256" key="1">
    <source>
        <dbReference type="ARBA" id="ARBA00022499"/>
    </source>
</evidence>
<dbReference type="PANTHER" id="PTHR10131">
    <property type="entry name" value="TNF RECEPTOR ASSOCIATED FACTOR"/>
    <property type="match status" value="1"/>
</dbReference>
<dbReference type="Gene3D" id="2.60.210.10">
    <property type="entry name" value="Apoptosis, Tumor Necrosis Factor Receptor Associated Protein 2, Chain A"/>
    <property type="match status" value="2"/>
</dbReference>
<feature type="domain" description="MATH" evidence="6">
    <location>
        <begin position="207"/>
        <end position="354"/>
    </location>
</feature>
<evidence type="ECO:0000256" key="3">
    <source>
        <dbReference type="ARBA" id="ARBA00022843"/>
    </source>
</evidence>
<evidence type="ECO:0000256" key="4">
    <source>
        <dbReference type="ARBA" id="ARBA00023054"/>
    </source>
</evidence>
<proteinExistence type="predicted"/>
<dbReference type="FunFam" id="2.60.210.10:FF:000001">
    <property type="entry name" value="TNF receptor-associated factor"/>
    <property type="match status" value="2"/>
</dbReference>
<keyword evidence="3" id="KW-0832">Ubl conjugation</keyword>
<gene>
    <name evidence="7" type="ORF">JYZ213_LOCUS29648</name>
</gene>
<dbReference type="InterPro" id="IPR002083">
    <property type="entry name" value="MATH/TRAF_dom"/>
</dbReference>
<feature type="compositionally biased region" description="Polar residues" evidence="5">
    <location>
        <begin position="1"/>
        <end position="39"/>
    </location>
</feature>
<sequence>MVSACHDSNNCESDMDDSTTFKPTLSRQASYKRQNSGSNDQDDFEDTCSKQRCATTNRMIACPIAKFGCTSELLYENLLEHYSTQIHQETLLKVIDMYIRQMHSIPYHQHIESTVTKDEYSKISSAVDTLTEGVSCLHDDNVQIQTNIIQIHNNILEQQKEIKQLQQSSYESSQILNATQINCNMIQTEINTIKQTISDVSNTMSNNGSYIWKITNVAEKVAKAISSEQTSIYSPAFYSSSTGYKMCMRLYLNGDGNARGTHLSLFFVLMRGDYDAILLWPFKYKITFCLYNLVDNQSHIIDAFRPDSKSNSFDRPKSNMNIASGLPKFFPLSKFQAENNSYVRDDCMFIRCILDFDSLPKNCIPYKISLNPGIPITMQERMIQVEVQKSRATESNLTAFAVDTLTEGVSCLHDDNVQIQTNIIQIHNNILEQQKEMKQLQQSSYESSQILNATQINCNMIQTEINTIKQTLLDVSNTMSNNGSYIWKITNIAEKVAKAITGEQTSLYSPAFYSSSTGYKMCMRLYLNGDGNAKGTHLSLFFVLMRGDYDAILLWPFKYKVTFCLYNLVDNQSHIIDAFRPDSKSNSFDRPKSNMNIASGLPKFFPLSKFQAENNSYVRDDCMFIRCLVDFDSLPKNCIPYKISLNPGIPITMQERMIQAEFQKSRTTESNLTALSRKTDNSKVNE</sequence>
<feature type="region of interest" description="Disordered" evidence="5">
    <location>
        <begin position="1"/>
        <end position="46"/>
    </location>
</feature>
<evidence type="ECO:0000259" key="6">
    <source>
        <dbReference type="PROSITE" id="PS50144"/>
    </source>
</evidence>
<evidence type="ECO:0000256" key="5">
    <source>
        <dbReference type="SAM" id="MobiDB-lite"/>
    </source>
</evidence>
<dbReference type="InterPro" id="IPR049342">
    <property type="entry name" value="TRAF1-6_MATH_dom"/>
</dbReference>
<dbReference type="GO" id="GO:0006915">
    <property type="term" value="P:apoptotic process"/>
    <property type="evidence" value="ECO:0007669"/>
    <property type="project" value="UniProtKB-KW"/>
</dbReference>
<keyword evidence="4" id="KW-0175">Coiled coil</keyword>
<protein>
    <recommendedName>
        <fullName evidence="6">MATH domain-containing protein</fullName>
    </recommendedName>
</protein>
<dbReference type="GO" id="GO:0009898">
    <property type="term" value="C:cytoplasmic side of plasma membrane"/>
    <property type="evidence" value="ECO:0007669"/>
    <property type="project" value="TreeGrafter"/>
</dbReference>
<feature type="domain" description="MATH" evidence="6">
    <location>
        <begin position="482"/>
        <end position="629"/>
    </location>
</feature>
<dbReference type="PANTHER" id="PTHR10131:SF138">
    <property type="entry name" value="RE66324P"/>
    <property type="match status" value="1"/>
</dbReference>
<dbReference type="InterPro" id="IPR008974">
    <property type="entry name" value="TRAF-like"/>
</dbReference>
<evidence type="ECO:0000313" key="7">
    <source>
        <dbReference type="EMBL" id="CAF1251626.1"/>
    </source>
</evidence>